<dbReference type="GO" id="GO:0005524">
    <property type="term" value="F:ATP binding"/>
    <property type="evidence" value="ECO:0007669"/>
    <property type="project" value="UniProtKB-KW"/>
</dbReference>
<dbReference type="EMBL" id="BLPF01000001">
    <property type="protein sequence ID" value="GFJ77545.1"/>
    <property type="molecule type" value="Genomic_DNA"/>
</dbReference>
<comment type="caution">
    <text evidence="4">The sequence shown here is derived from an EMBL/GenBank/DDBJ whole genome shotgun (WGS) entry which is preliminary data.</text>
</comment>
<dbReference type="SUPFAM" id="SSF52540">
    <property type="entry name" value="P-loop containing nucleoside triphosphate hydrolases"/>
    <property type="match status" value="1"/>
</dbReference>
<evidence type="ECO:0000256" key="2">
    <source>
        <dbReference type="ARBA" id="ARBA00022840"/>
    </source>
</evidence>
<keyword evidence="1" id="KW-0547">Nucleotide-binding</keyword>
<name>A0A6V8K9Y3_9ACTN</name>
<dbReference type="Pfam" id="PF13191">
    <property type="entry name" value="AAA_16"/>
    <property type="match status" value="1"/>
</dbReference>
<dbReference type="Gene3D" id="1.25.40.10">
    <property type="entry name" value="Tetratricopeptide repeat domain"/>
    <property type="match status" value="1"/>
</dbReference>
<dbReference type="Proteomes" id="UP000482800">
    <property type="component" value="Unassembled WGS sequence"/>
</dbReference>
<evidence type="ECO:0000256" key="1">
    <source>
        <dbReference type="ARBA" id="ARBA00022741"/>
    </source>
</evidence>
<dbReference type="AlphaFoldDB" id="A0A6V8K9Y3"/>
<sequence>MTKVVAWLPVDGVVHLDDLVCLVSQSLRPDSGDSVGSLLDEIRLLHRQAGEPSSREVMRRIGRGILSHTTVNAVLRGQRVPRWDPLQQVVAALSGDVEHFRTLWMKARDAEDQALAAAEPSPVLTAKLVGRARELHLLRARVVEVFEGRGGAVLIDGDPGIGKSYLMRAVSAYAAAQGCRTLWASCDELSQAFPLLPLVDTVDAAIPAAERVTPAVATVFEASASSGDRIDLVAAATERLLALVDELCASTPVALMVDDIQWADTTTMVALRRLLRMTQRLPLLVVAAARRIPHRRDLSVLRRALPPSNRIHLSGLSGAEVAEFLAAAAGGPPGPHLTELAAGAGGNPLYLTELMAALARAAALVPVAGRVEIDGGSAPGSLAAAIADRLEFLSEQARVVLRTAALLGTEFSVTELIAVLGRGINELLPMLDEAIEAGVLREDGRQMAFRHPLLRTALYEETPHSVRAAWHRDAAKALAAVGAPPERVARQLLPAIDSEVADHWTASWLAGVADELIGRAPAAAIPLLRWVVARGPSGTPHYDLLVCRLADALRRTGETADAARLAGESVARTGDPDLLVDLMWTFAEATVSEGHPEDAFAMLGPTLARPALEPRHRARLMVIAARTRCMIGEVEAGGKLARTALEAATRAEDPPTTARALSVLSAACGMRGEAAESLRLCERALAVAKDDPALADLWLTLQLNRGAVLCHLDRRSEAIDAAERVRASADRAGNVLRLGQARTLLIELLFDVGRWDDALMEAHLVLDGQAHPDDEATVWGVANVIRAHRDPSFPDKELCKQDWRATKPGGRVVAPWHLAMCLAHERTGRGAEALTLLTGALDESEEVNVAVDLLADAARLAMSLGNSAGIQVVLDQVEIFARRNTGSSFEAVALHAAGLVGGDPVRLGEAARRYAAAGRPLPQAQALEAAAVALAEAGDAGGARANLDAARSLYAGLGAEWDLIRTASLLPQ</sequence>
<reference evidence="4 5" key="1">
    <citation type="submission" date="2020-03" db="EMBL/GenBank/DDBJ databases">
        <title>Whole genome shotgun sequence of Phytohabitans houttuyneae NBRC 108639.</title>
        <authorList>
            <person name="Komaki H."/>
            <person name="Tamura T."/>
        </authorList>
    </citation>
    <scope>NUCLEOTIDE SEQUENCE [LARGE SCALE GENOMIC DNA]</scope>
    <source>
        <strain evidence="4 5">NBRC 108639</strain>
    </source>
</reference>
<keyword evidence="2" id="KW-0067">ATP-binding</keyword>
<dbReference type="InterPro" id="IPR027417">
    <property type="entry name" value="P-loop_NTPase"/>
</dbReference>
<dbReference type="Gene3D" id="3.40.50.300">
    <property type="entry name" value="P-loop containing nucleotide triphosphate hydrolases"/>
    <property type="match status" value="1"/>
</dbReference>
<dbReference type="PANTHER" id="PTHR16305">
    <property type="entry name" value="TESTICULAR SOLUBLE ADENYLYL CYCLASE"/>
    <property type="match status" value="1"/>
</dbReference>
<dbReference type="SUPFAM" id="SSF48452">
    <property type="entry name" value="TPR-like"/>
    <property type="match status" value="1"/>
</dbReference>
<keyword evidence="5" id="KW-1185">Reference proteome</keyword>
<evidence type="ECO:0000259" key="3">
    <source>
        <dbReference type="Pfam" id="PF13191"/>
    </source>
</evidence>
<evidence type="ECO:0000313" key="5">
    <source>
        <dbReference type="Proteomes" id="UP000482800"/>
    </source>
</evidence>
<dbReference type="InterPro" id="IPR011990">
    <property type="entry name" value="TPR-like_helical_dom_sf"/>
</dbReference>
<evidence type="ECO:0000313" key="4">
    <source>
        <dbReference type="EMBL" id="GFJ77545.1"/>
    </source>
</evidence>
<organism evidence="4 5">
    <name type="scientific">Phytohabitans houttuyneae</name>
    <dbReference type="NCBI Taxonomy" id="1076126"/>
    <lineage>
        <taxon>Bacteria</taxon>
        <taxon>Bacillati</taxon>
        <taxon>Actinomycetota</taxon>
        <taxon>Actinomycetes</taxon>
        <taxon>Micromonosporales</taxon>
        <taxon>Micromonosporaceae</taxon>
    </lineage>
</organism>
<dbReference type="InterPro" id="IPR041664">
    <property type="entry name" value="AAA_16"/>
</dbReference>
<dbReference type="RefSeq" id="WP_173054997.1">
    <property type="nucleotide sequence ID" value="NZ_BAABGO010000024.1"/>
</dbReference>
<reference evidence="4 5" key="2">
    <citation type="submission" date="2020-03" db="EMBL/GenBank/DDBJ databases">
        <authorList>
            <person name="Ichikawa N."/>
            <person name="Kimura A."/>
            <person name="Kitahashi Y."/>
            <person name="Uohara A."/>
        </authorList>
    </citation>
    <scope>NUCLEOTIDE SEQUENCE [LARGE SCALE GENOMIC DNA]</scope>
    <source>
        <strain evidence="4 5">NBRC 108639</strain>
    </source>
</reference>
<dbReference type="GO" id="GO:0005737">
    <property type="term" value="C:cytoplasm"/>
    <property type="evidence" value="ECO:0007669"/>
    <property type="project" value="TreeGrafter"/>
</dbReference>
<dbReference type="PANTHER" id="PTHR16305:SF35">
    <property type="entry name" value="TRANSCRIPTIONAL ACTIVATOR DOMAIN"/>
    <property type="match status" value="1"/>
</dbReference>
<proteinExistence type="predicted"/>
<gene>
    <name evidence="4" type="ORF">Phou_017250</name>
</gene>
<accession>A0A6V8K9Y3</accession>
<feature type="domain" description="Orc1-like AAA ATPase" evidence="3">
    <location>
        <begin position="127"/>
        <end position="286"/>
    </location>
</feature>
<protein>
    <submittedName>
        <fullName evidence="4">LuxR family transcriptional regulator</fullName>
    </submittedName>
</protein>
<dbReference type="GO" id="GO:0004016">
    <property type="term" value="F:adenylate cyclase activity"/>
    <property type="evidence" value="ECO:0007669"/>
    <property type="project" value="TreeGrafter"/>
</dbReference>